<evidence type="ECO:0000256" key="7">
    <source>
        <dbReference type="ARBA" id="ARBA00023157"/>
    </source>
</evidence>
<dbReference type="Proteomes" id="UP000663854">
    <property type="component" value="Unassembled WGS sequence"/>
</dbReference>
<evidence type="ECO:0000313" key="12">
    <source>
        <dbReference type="EMBL" id="CAF0734538.1"/>
    </source>
</evidence>
<comment type="subcellular location">
    <subcellularLocation>
        <location evidence="1">Membrane</location>
        <topology evidence="1">Multi-pass membrane protein</topology>
    </subcellularLocation>
</comment>
<keyword evidence="4" id="KW-0677">Repeat</keyword>
<dbReference type="SMART" id="SM00369">
    <property type="entry name" value="LRR_TYP"/>
    <property type="match status" value="3"/>
</dbReference>
<dbReference type="GO" id="GO:0005737">
    <property type="term" value="C:cytoplasm"/>
    <property type="evidence" value="ECO:0007669"/>
    <property type="project" value="TreeGrafter"/>
</dbReference>
<feature type="transmembrane region" description="Helical" evidence="8">
    <location>
        <begin position="691"/>
        <end position="714"/>
    </location>
</feature>
<dbReference type="InterPro" id="IPR050216">
    <property type="entry name" value="LRR_domain-containing"/>
</dbReference>
<keyword evidence="9" id="KW-0732">Signal</keyword>
<keyword evidence="6 8" id="KW-0472">Membrane</keyword>
<dbReference type="Proteomes" id="UP000663889">
    <property type="component" value="Unassembled WGS sequence"/>
</dbReference>
<feature type="signal peptide" evidence="9">
    <location>
        <begin position="1"/>
        <end position="29"/>
    </location>
</feature>
<feature type="chain" id="PRO_5036222433" evidence="9">
    <location>
        <begin position="30"/>
        <end position="859"/>
    </location>
</feature>
<dbReference type="SMART" id="SM00303">
    <property type="entry name" value="GPS"/>
    <property type="match status" value="1"/>
</dbReference>
<dbReference type="Proteomes" id="UP000663870">
    <property type="component" value="Unassembled WGS sequence"/>
</dbReference>
<feature type="transmembrane region" description="Helical" evidence="8">
    <location>
        <begin position="605"/>
        <end position="626"/>
    </location>
</feature>
<evidence type="ECO:0000256" key="5">
    <source>
        <dbReference type="ARBA" id="ARBA00022989"/>
    </source>
</evidence>
<dbReference type="Gene3D" id="2.60.220.50">
    <property type="match status" value="1"/>
</dbReference>
<dbReference type="GO" id="GO:0016020">
    <property type="term" value="C:membrane"/>
    <property type="evidence" value="ECO:0007669"/>
    <property type="project" value="UniProtKB-SubCell"/>
</dbReference>
<gene>
    <name evidence="13" type="ORF">JXQ802_LOCUS15694</name>
    <name evidence="12" type="ORF">PYM288_LOCUS1174</name>
    <name evidence="14" type="ORF">SEV965_LOCUS15723</name>
</gene>
<feature type="domain" description="G-protein coupled receptors family 2 profile 2" evidence="11">
    <location>
        <begin position="570"/>
        <end position="840"/>
    </location>
</feature>
<evidence type="ECO:0000256" key="8">
    <source>
        <dbReference type="SAM" id="Phobius"/>
    </source>
</evidence>
<protein>
    <submittedName>
        <fullName evidence="12">Uncharacterized protein</fullName>
    </submittedName>
</protein>
<dbReference type="InterPro" id="IPR057244">
    <property type="entry name" value="GAIN_B"/>
</dbReference>
<dbReference type="GO" id="GO:0007166">
    <property type="term" value="P:cell surface receptor signaling pathway"/>
    <property type="evidence" value="ECO:0007669"/>
    <property type="project" value="InterPro"/>
</dbReference>
<keyword evidence="5 8" id="KW-1133">Transmembrane helix</keyword>
<dbReference type="EMBL" id="CAJNOL010000368">
    <property type="protein sequence ID" value="CAF1032016.1"/>
    <property type="molecule type" value="Genomic_DNA"/>
</dbReference>
<feature type="transmembrane region" description="Helical" evidence="8">
    <location>
        <begin position="571"/>
        <end position="593"/>
    </location>
</feature>
<evidence type="ECO:0000256" key="2">
    <source>
        <dbReference type="ARBA" id="ARBA00022614"/>
    </source>
</evidence>
<keyword evidence="3 8" id="KW-0812">Transmembrane</keyword>
<evidence type="ECO:0000313" key="15">
    <source>
        <dbReference type="Proteomes" id="UP000663854"/>
    </source>
</evidence>
<feature type="domain" description="GAIN-B" evidence="10">
    <location>
        <begin position="427"/>
        <end position="567"/>
    </location>
</feature>
<dbReference type="Pfam" id="PF13855">
    <property type="entry name" value="LRR_8"/>
    <property type="match status" value="1"/>
</dbReference>
<dbReference type="PROSITE" id="PS50261">
    <property type="entry name" value="G_PROTEIN_RECEP_F2_4"/>
    <property type="match status" value="1"/>
</dbReference>
<name>A0A813NCQ0_9BILA</name>
<dbReference type="InterPro" id="IPR032675">
    <property type="entry name" value="LRR_dom_sf"/>
</dbReference>
<dbReference type="PANTHER" id="PTHR48051">
    <property type="match status" value="1"/>
</dbReference>
<evidence type="ECO:0000256" key="1">
    <source>
        <dbReference type="ARBA" id="ARBA00004141"/>
    </source>
</evidence>
<evidence type="ECO:0000256" key="3">
    <source>
        <dbReference type="ARBA" id="ARBA00022692"/>
    </source>
</evidence>
<reference evidence="12" key="1">
    <citation type="submission" date="2021-02" db="EMBL/GenBank/DDBJ databases">
        <authorList>
            <person name="Nowell W R."/>
        </authorList>
    </citation>
    <scope>NUCLEOTIDE SEQUENCE</scope>
</reference>
<dbReference type="InterPro" id="IPR046338">
    <property type="entry name" value="GAIN_dom_sf"/>
</dbReference>
<comment type="caution">
    <text evidence="12">The sequence shown here is derived from an EMBL/GenBank/DDBJ whole genome shotgun (WGS) entry which is preliminary data.</text>
</comment>
<evidence type="ECO:0000256" key="9">
    <source>
        <dbReference type="SAM" id="SignalP"/>
    </source>
</evidence>
<dbReference type="PANTHER" id="PTHR48051:SF1">
    <property type="entry name" value="RAS SUPPRESSOR PROTEIN 1"/>
    <property type="match status" value="1"/>
</dbReference>
<proteinExistence type="predicted"/>
<accession>A0A813NCQ0</accession>
<dbReference type="Pfam" id="PF00560">
    <property type="entry name" value="LRR_1"/>
    <property type="match status" value="1"/>
</dbReference>
<evidence type="ECO:0000259" key="11">
    <source>
        <dbReference type="PROSITE" id="PS50261"/>
    </source>
</evidence>
<keyword evidence="7" id="KW-1015">Disulfide bond</keyword>
<evidence type="ECO:0000313" key="16">
    <source>
        <dbReference type="Proteomes" id="UP000663870"/>
    </source>
</evidence>
<feature type="transmembrane region" description="Helical" evidence="8">
    <location>
        <begin position="778"/>
        <end position="799"/>
    </location>
</feature>
<organism evidence="12 15">
    <name type="scientific">Rotaria sordida</name>
    <dbReference type="NCBI Taxonomy" id="392033"/>
    <lineage>
        <taxon>Eukaryota</taxon>
        <taxon>Metazoa</taxon>
        <taxon>Spiralia</taxon>
        <taxon>Gnathifera</taxon>
        <taxon>Rotifera</taxon>
        <taxon>Eurotatoria</taxon>
        <taxon>Bdelloidea</taxon>
        <taxon>Philodinida</taxon>
        <taxon>Philodinidae</taxon>
        <taxon>Rotaria</taxon>
    </lineage>
</organism>
<evidence type="ECO:0000259" key="10">
    <source>
        <dbReference type="PROSITE" id="PS50221"/>
    </source>
</evidence>
<sequence>MVIMTREIMCTRYLIIVIWYAIVISNGQSEATCIRSIDGENMKFVCSSSKKVDKFDIDHLSNFTLDRIKKFQVIGTGIRGPLTFIPDNICRLTQLKYLDLSNNQISNGVLNSSLSCLSQLETLDLSNNFIREVPVELISQLSLLKSIDLSQNYLTTIPNSMFYNISNIENFDVSSNNLTTFELWLVQIKKLINYSNNRVNCFTNNYNVDFSNYQSNITERILLRNTQTRISFDDSLFEIYNRCQEITSTNNRVLMKAIKTIHDNNKGLLNWNCSCEQYYLQEYIVSIDSTNNFSTWACAQDPSTNYGQRCNYQSSFNSANSNPRLCKIKPDPSSDLESISLEIYNQLLRFNQSNITTVDEFAALIDQSNDRLNQISNQPVTESIQKNFQKIISYIERYLESINKKENTSKNSVGILSLLKTNNSIYSYSQINQNNSLLYYSTEINNTNSIASITIDPISIENLSRTDIYTFYYLPSIFFRYAQKDQNIIIASPVVGLHIPNNSPRSINMSFIDNKLSSGKYFCVFWQYDQWNDTGCSYSLDSNLNRHYCFCNHTTSFALIFIPHKTLRDTLIPSIIIAILSIVCFSISIILSIHRQAKSFHHLSIANIFSLSNSIILFILLTIILIRSYKSSNIELIVQDKCSLHSRNLAIATYFFFILTFASKTLLGIGYFLTIIFHFIFIEFTIISNKWFYASFFLIILISLIPTIIINIVINRWTNLFLQYKDICWFNKSFIFRFISIPIIIFLALNVLIIIGITIRLIQFFIGRKMSQTNQKRMIVSIMIWITLCISLGIAWIFGPFLDLMIKEKTQTSSKITQWIFGLFNGLEGVWVLGVNVIFYLNQKLNMKYHGTVLNKVKN</sequence>
<dbReference type="EMBL" id="CAJNOU010000832">
    <property type="protein sequence ID" value="CAF1098097.1"/>
    <property type="molecule type" value="Genomic_DNA"/>
</dbReference>
<dbReference type="Pfam" id="PF01825">
    <property type="entry name" value="GPS"/>
    <property type="match status" value="1"/>
</dbReference>
<dbReference type="Gene3D" id="1.20.1070.10">
    <property type="entry name" value="Rhodopsin 7-helix transmembrane proteins"/>
    <property type="match status" value="1"/>
</dbReference>
<feature type="transmembrane region" description="Helical" evidence="8">
    <location>
        <begin position="819"/>
        <end position="841"/>
    </location>
</feature>
<dbReference type="PRINTS" id="PR00019">
    <property type="entry name" value="LEURICHRPT"/>
</dbReference>
<dbReference type="PROSITE" id="PS50221">
    <property type="entry name" value="GAIN_B"/>
    <property type="match status" value="1"/>
</dbReference>
<dbReference type="GO" id="GO:0004888">
    <property type="term" value="F:transmembrane signaling receptor activity"/>
    <property type="evidence" value="ECO:0007669"/>
    <property type="project" value="InterPro"/>
</dbReference>
<dbReference type="InterPro" id="IPR000203">
    <property type="entry name" value="GPS"/>
</dbReference>
<feature type="transmembrane region" description="Helical" evidence="8">
    <location>
        <begin position="734"/>
        <end position="757"/>
    </location>
</feature>
<evidence type="ECO:0000256" key="6">
    <source>
        <dbReference type="ARBA" id="ARBA00023136"/>
    </source>
</evidence>
<evidence type="ECO:0000256" key="4">
    <source>
        <dbReference type="ARBA" id="ARBA00022737"/>
    </source>
</evidence>
<keyword evidence="16" id="KW-1185">Reference proteome</keyword>
<dbReference type="AlphaFoldDB" id="A0A813NCQ0"/>
<evidence type="ECO:0000313" key="14">
    <source>
        <dbReference type="EMBL" id="CAF1098097.1"/>
    </source>
</evidence>
<dbReference type="InterPro" id="IPR017981">
    <property type="entry name" value="GPCR_2-like_7TM"/>
</dbReference>
<dbReference type="Gene3D" id="3.80.10.10">
    <property type="entry name" value="Ribonuclease Inhibitor"/>
    <property type="match status" value="1"/>
</dbReference>
<evidence type="ECO:0000313" key="13">
    <source>
        <dbReference type="EMBL" id="CAF1032016.1"/>
    </source>
</evidence>
<dbReference type="EMBL" id="CAJNOH010000006">
    <property type="protein sequence ID" value="CAF0734538.1"/>
    <property type="molecule type" value="Genomic_DNA"/>
</dbReference>
<feature type="transmembrane region" description="Helical" evidence="8">
    <location>
        <begin position="654"/>
        <end position="679"/>
    </location>
</feature>
<dbReference type="SUPFAM" id="SSF52058">
    <property type="entry name" value="L domain-like"/>
    <property type="match status" value="1"/>
</dbReference>
<keyword evidence="2" id="KW-0433">Leucine-rich repeat</keyword>
<dbReference type="InterPro" id="IPR001611">
    <property type="entry name" value="Leu-rich_rpt"/>
</dbReference>
<dbReference type="InterPro" id="IPR003591">
    <property type="entry name" value="Leu-rich_rpt_typical-subtyp"/>
</dbReference>
<dbReference type="PROSITE" id="PS51450">
    <property type="entry name" value="LRR"/>
    <property type="match status" value="3"/>
</dbReference>